<reference evidence="2 3" key="2">
    <citation type="journal article" date="2013" name="Genome Biol. Evol.">
        <title>Genome sequencing of Giardia lamblia genotypes A2 and B isolates (DH and GS) and comparative analysis with the genomes of genotypes A1 and E (WB and Pig).</title>
        <authorList>
            <person name="Adam R.D."/>
            <person name="Dahlstrom E.W."/>
            <person name="Martens C.A."/>
            <person name="Bruno D.P."/>
            <person name="Barbian K.D."/>
            <person name="Ricklefs S.M."/>
            <person name="Hernandez M.M."/>
            <person name="Narla N.P."/>
            <person name="Patel R.B."/>
            <person name="Porcella S.F."/>
            <person name="Nash T.E."/>
        </authorList>
    </citation>
    <scope>NUCLEOTIDE SEQUENCE [LARGE SCALE GENOMIC DNA]</scope>
    <source>
        <strain evidence="2 3">DH</strain>
    </source>
</reference>
<sequence length="161" mass="17069">VRPGQRAFRWGSPRSGSLREEAAEAPPSAAHNPVHTTAILLIPLFVVSALAVTCQTGKCETVGSAEICTECRAGGVPVGGFCWPPAPPRPRQPGAPRKTGLPSTRRQPPARSAATGTSSSWEGATRQPTGPAVTYAQQPVTEYVLLVIQITSTYSRTRLRQ</sequence>
<feature type="compositionally biased region" description="Polar residues" evidence="1">
    <location>
        <begin position="114"/>
        <end position="128"/>
    </location>
</feature>
<evidence type="ECO:0000256" key="1">
    <source>
        <dbReference type="SAM" id="MobiDB-lite"/>
    </source>
</evidence>
<name>V6T8I4_GIAIN</name>
<gene>
    <name evidence="2" type="ORF">DHA2_153909</name>
</gene>
<comment type="caution">
    <text evidence="2">The sequence shown here is derived from an EMBL/GenBank/DDBJ whole genome shotgun (WGS) entry which is preliminary data.</text>
</comment>
<proteinExistence type="predicted"/>
<evidence type="ECO:0000313" key="3">
    <source>
        <dbReference type="Proteomes" id="UP000018320"/>
    </source>
</evidence>
<dbReference type="VEuPathDB" id="GiardiaDB:DHA2_153909"/>
<reference evidence="3" key="1">
    <citation type="submission" date="2012-02" db="EMBL/GenBank/DDBJ databases">
        <title>Genome sequencing of Giardia lamblia Genotypes A2 and B isolates (DH and GS) and comparative analysis with the genomes of Genotypes A1 and E (WB and Pig).</title>
        <authorList>
            <person name="Adam R."/>
            <person name="Dahlstrom E."/>
            <person name="Martens C."/>
            <person name="Bruno D."/>
            <person name="Barbian K."/>
            <person name="Porcella S.F."/>
            <person name="Nash T."/>
        </authorList>
    </citation>
    <scope>NUCLEOTIDE SEQUENCE</scope>
    <source>
        <strain evidence="3">DH</strain>
    </source>
</reference>
<dbReference type="EMBL" id="AHGT01000095">
    <property type="protein sequence ID" value="ESU35173.1"/>
    <property type="molecule type" value="Genomic_DNA"/>
</dbReference>
<dbReference type="Proteomes" id="UP000018320">
    <property type="component" value="Unassembled WGS sequence"/>
</dbReference>
<organism evidence="2 3">
    <name type="scientific">Giardia intestinalis</name>
    <name type="common">Giardia lamblia</name>
    <dbReference type="NCBI Taxonomy" id="5741"/>
    <lineage>
        <taxon>Eukaryota</taxon>
        <taxon>Metamonada</taxon>
        <taxon>Diplomonadida</taxon>
        <taxon>Hexamitidae</taxon>
        <taxon>Giardiinae</taxon>
        <taxon>Giardia</taxon>
    </lineage>
</organism>
<evidence type="ECO:0000313" key="2">
    <source>
        <dbReference type="EMBL" id="ESU35173.1"/>
    </source>
</evidence>
<feature type="non-terminal residue" evidence="2">
    <location>
        <position position="1"/>
    </location>
</feature>
<accession>V6T8I4</accession>
<feature type="compositionally biased region" description="Pro residues" evidence="1">
    <location>
        <begin position="84"/>
        <end position="93"/>
    </location>
</feature>
<protein>
    <submittedName>
        <fullName evidence="2">DnaJ-type Zn finger domain protein</fullName>
    </submittedName>
</protein>
<feature type="region of interest" description="Disordered" evidence="1">
    <location>
        <begin position="84"/>
        <end position="132"/>
    </location>
</feature>
<dbReference type="AlphaFoldDB" id="V6T8I4"/>
<feature type="region of interest" description="Disordered" evidence="1">
    <location>
        <begin position="1"/>
        <end position="30"/>
    </location>
</feature>